<keyword evidence="2" id="KW-0732">Signal</keyword>
<feature type="chain" id="PRO_5015159555" evidence="2">
    <location>
        <begin position="20"/>
        <end position="1095"/>
    </location>
</feature>
<feature type="compositionally biased region" description="Polar residues" evidence="1">
    <location>
        <begin position="119"/>
        <end position="137"/>
    </location>
</feature>
<name>A0A2P7YDN4_9PEZI</name>
<feature type="region of interest" description="Disordered" evidence="1">
    <location>
        <begin position="681"/>
        <end position="737"/>
    </location>
</feature>
<protein>
    <submittedName>
        <fullName evidence="3">Uncharacterized protein</fullName>
    </submittedName>
</protein>
<evidence type="ECO:0000256" key="2">
    <source>
        <dbReference type="SAM" id="SignalP"/>
    </source>
</evidence>
<accession>A0A2P7YDN4</accession>
<feature type="region of interest" description="Disordered" evidence="1">
    <location>
        <begin position="221"/>
        <end position="257"/>
    </location>
</feature>
<feature type="compositionally biased region" description="Low complexity" evidence="1">
    <location>
        <begin position="221"/>
        <end position="232"/>
    </location>
</feature>
<keyword evidence="4" id="KW-1185">Reference proteome</keyword>
<feature type="signal peptide" evidence="2">
    <location>
        <begin position="1"/>
        <end position="19"/>
    </location>
</feature>
<proteinExistence type="predicted"/>
<gene>
    <name evidence="3" type="ORF">B9Z65_8402</name>
</gene>
<evidence type="ECO:0000256" key="1">
    <source>
        <dbReference type="SAM" id="MobiDB-lite"/>
    </source>
</evidence>
<feature type="compositionally biased region" description="Acidic residues" evidence="1">
    <location>
        <begin position="681"/>
        <end position="692"/>
    </location>
</feature>
<reference evidence="3 4" key="1">
    <citation type="submission" date="2017-05" db="EMBL/GenBank/DDBJ databases">
        <title>Draft genome sequence of Elsinoe australis.</title>
        <authorList>
            <person name="Cheng Q."/>
        </authorList>
    </citation>
    <scope>NUCLEOTIDE SEQUENCE [LARGE SCALE GENOMIC DNA]</scope>
    <source>
        <strain evidence="3 4">NL1</strain>
    </source>
</reference>
<feature type="region of interest" description="Disordered" evidence="1">
    <location>
        <begin position="114"/>
        <end position="183"/>
    </location>
</feature>
<evidence type="ECO:0000313" key="3">
    <source>
        <dbReference type="EMBL" id="PSK34076.1"/>
    </source>
</evidence>
<dbReference type="OrthoDB" id="3650499at2759"/>
<dbReference type="STRING" id="40998.A0A2P7YDN4"/>
<feature type="compositionally biased region" description="Low complexity" evidence="1">
    <location>
        <begin position="243"/>
        <end position="257"/>
    </location>
</feature>
<sequence length="1095" mass="111703">MHFTRYLSAFVVSISLVHAATLPRDEQQQWERGVDTDSVHDKIKAVLSSLGKLDGLAEGLVSDLRCLLATKPLRPRREHKHDPDDAYSCCGKSCKGSFCHSRLQCHVQPASSAFPPVYTTDSHAPTDSVSMAPSKSGTSPTCAPTLTTAPAGSPSDTTVQTAPPVSNPSNSPSLVTTTDSSGQTVISGSGGAIALPSGISSSTIVTLPGGVVVTFQPSTALPTTAPSPLTTTDSNGQTVISDGTGTTTLPTGISTPTVVTLPGGSVVTFQPSGSSNSPSATPPVVITTGTGGATIISDASGATTLPTGLSTSSVVTLPGGSVVTIQPSSAPPGPSTTPGVVTTTDNAGQTVISDASGAITLPTGISTASVLTLPGGSIITIQPSSLSSNQPDTTGIITTTNSVGQTVISDTSGAVTLPTGISTVSVVTLPGGSSVTIQPSSLPSNQPDTTEIITTTNTLGQTIISDTSGVITLPAGISTASVITLPGGSTVTFSPTSPISSPTTTTSTSSTIAGGILPVVNPVPSPQGTVNGSIIPCNLWFFNLCISWIDINIQGWAFNLPTGIRPPGPPPPITFPPSLSITVSISGTLPPWPAITIDSNRVPSFESEPSPCETESAELCFTSTSFDVNSATVTTSSQVLSTCATVFGCNVQDSATSTTTTATCSATGAGCACATWTYDDGTESSQGDEDPDGDKSDLVQPAARRYRRSPRETGTIPASKVAKATPAPTMPALRHPALQKRIARDRRNADMANIDHPDFAAMDAKVNEKKAAFFVTAGQIQNVAAGQYQAAFDALQDNALVAKFVGFPEIVTLFRNTHERLYQDFVRWDQDLNGCGGLSSTWAATYSEWMTSHLSSRNAVWTNSASAWYQTLTAGLQANPPFPQFTHLASSYPVSSFTVPVGALAGGLSAPPAPPAAPPGVIKRQGACTLTAPTATSPTVIPSGTPITINPSDLPTLTSSVVAPTAIPSGTPITINPSDLPTLTSSVIAPTATASAVVDIFDARDCENVRETINLVGLNNCYSGNIPCFRVTSANDVAIAGAELSAFATQGCPSGGVPSVDFTIYPNISDITGSPRQPFDSISSLSLLAAGTAQP</sequence>
<feature type="compositionally biased region" description="Low complexity" evidence="1">
    <location>
        <begin position="161"/>
        <end position="178"/>
    </location>
</feature>
<dbReference type="Proteomes" id="UP000243723">
    <property type="component" value="Unassembled WGS sequence"/>
</dbReference>
<dbReference type="EMBL" id="NHZQ01000447">
    <property type="protein sequence ID" value="PSK34076.1"/>
    <property type="molecule type" value="Genomic_DNA"/>
</dbReference>
<dbReference type="AlphaFoldDB" id="A0A2P7YDN4"/>
<evidence type="ECO:0000313" key="4">
    <source>
        <dbReference type="Proteomes" id="UP000243723"/>
    </source>
</evidence>
<feature type="compositionally biased region" description="Low complexity" evidence="1">
    <location>
        <begin position="138"/>
        <end position="151"/>
    </location>
</feature>
<organism evidence="3 4">
    <name type="scientific">Elsinoe australis</name>
    <dbReference type="NCBI Taxonomy" id="40998"/>
    <lineage>
        <taxon>Eukaryota</taxon>
        <taxon>Fungi</taxon>
        <taxon>Dikarya</taxon>
        <taxon>Ascomycota</taxon>
        <taxon>Pezizomycotina</taxon>
        <taxon>Dothideomycetes</taxon>
        <taxon>Dothideomycetidae</taxon>
        <taxon>Myriangiales</taxon>
        <taxon>Elsinoaceae</taxon>
        <taxon>Elsinoe</taxon>
    </lineage>
</organism>
<comment type="caution">
    <text evidence="3">The sequence shown here is derived from an EMBL/GenBank/DDBJ whole genome shotgun (WGS) entry which is preliminary data.</text>
</comment>